<dbReference type="SUPFAM" id="SSF53448">
    <property type="entry name" value="Nucleotide-diphospho-sugar transferases"/>
    <property type="match status" value="1"/>
</dbReference>
<feature type="domain" description="Nucleotidyl transferase" evidence="3">
    <location>
        <begin position="2"/>
        <end position="98"/>
    </location>
</feature>
<dbReference type="InterPro" id="IPR005835">
    <property type="entry name" value="NTP_transferase_dom"/>
</dbReference>
<evidence type="ECO:0000256" key="1">
    <source>
        <dbReference type="ARBA" id="ARBA00022679"/>
    </source>
</evidence>
<dbReference type="EMBL" id="PFKX01000006">
    <property type="protein sequence ID" value="PIY58769.1"/>
    <property type="molecule type" value="Genomic_DNA"/>
</dbReference>
<accession>A0A2M7Q6F0</accession>
<keyword evidence="1" id="KW-0808">Transferase</keyword>
<evidence type="ECO:0000259" key="3">
    <source>
        <dbReference type="Pfam" id="PF00483"/>
    </source>
</evidence>
<dbReference type="InterPro" id="IPR050065">
    <property type="entry name" value="GlmU-like"/>
</dbReference>
<dbReference type="Gene3D" id="3.90.550.10">
    <property type="entry name" value="Spore Coat Polysaccharide Biosynthesis Protein SpsA, Chain A"/>
    <property type="match status" value="1"/>
</dbReference>
<name>A0A2M7Q6F0_9BACT</name>
<protein>
    <recommendedName>
        <fullName evidence="3">Nucleotidyl transferase domain-containing protein</fullName>
    </recommendedName>
</protein>
<evidence type="ECO:0000313" key="4">
    <source>
        <dbReference type="EMBL" id="PIY58769.1"/>
    </source>
</evidence>
<reference evidence="5" key="1">
    <citation type="submission" date="2017-09" db="EMBL/GenBank/DDBJ databases">
        <title>Depth-based differentiation of microbial function through sediment-hosted aquifers and enrichment of novel symbionts in the deep terrestrial subsurface.</title>
        <authorList>
            <person name="Probst A.J."/>
            <person name="Ladd B."/>
            <person name="Jarett J.K."/>
            <person name="Geller-Mcgrath D.E."/>
            <person name="Sieber C.M.K."/>
            <person name="Emerson J.B."/>
            <person name="Anantharaman K."/>
            <person name="Thomas B.C."/>
            <person name="Malmstrom R."/>
            <person name="Stieglmeier M."/>
            <person name="Klingl A."/>
            <person name="Woyke T."/>
            <person name="Ryan C.M."/>
            <person name="Banfield J.F."/>
        </authorList>
    </citation>
    <scope>NUCLEOTIDE SEQUENCE [LARGE SCALE GENOMIC DNA]</scope>
</reference>
<dbReference type="PANTHER" id="PTHR43584">
    <property type="entry name" value="NUCLEOTIDYL TRANSFERASE"/>
    <property type="match status" value="1"/>
</dbReference>
<evidence type="ECO:0000256" key="2">
    <source>
        <dbReference type="ARBA" id="ARBA00022695"/>
    </source>
</evidence>
<dbReference type="Proteomes" id="UP000230732">
    <property type="component" value="Unassembled WGS sequence"/>
</dbReference>
<sequence length="101" mass="11633">MKAVIFATGGGKRMHPSTIERPKPFVEVLGKPLIQHILEVPPEAVGEVVILVGYKREMMRDFLWDEFMEKMVTYVEQDEPLGTARALPFANRILKTRKNFF</sequence>
<dbReference type="PANTHER" id="PTHR43584:SF8">
    <property type="entry name" value="N-ACETYLMURAMATE ALPHA-1-PHOSPHATE URIDYLYLTRANSFERASE"/>
    <property type="match status" value="1"/>
</dbReference>
<dbReference type="AlphaFoldDB" id="A0A2M7Q6F0"/>
<dbReference type="Pfam" id="PF00483">
    <property type="entry name" value="NTP_transferase"/>
    <property type="match status" value="1"/>
</dbReference>
<keyword evidence="2" id="KW-0548">Nucleotidyltransferase</keyword>
<dbReference type="GO" id="GO:0016779">
    <property type="term" value="F:nucleotidyltransferase activity"/>
    <property type="evidence" value="ECO:0007669"/>
    <property type="project" value="UniProtKB-KW"/>
</dbReference>
<organism evidence="4 5">
    <name type="scientific">Candidatus Yonathbacteria bacterium CG_4_10_14_0_8_um_filter_43_17</name>
    <dbReference type="NCBI Taxonomy" id="1975099"/>
    <lineage>
        <taxon>Bacteria</taxon>
        <taxon>Candidatus Yonathiibacteriota</taxon>
    </lineage>
</organism>
<comment type="caution">
    <text evidence="4">The sequence shown here is derived from an EMBL/GenBank/DDBJ whole genome shotgun (WGS) entry which is preliminary data.</text>
</comment>
<dbReference type="InterPro" id="IPR029044">
    <property type="entry name" value="Nucleotide-diphossugar_trans"/>
</dbReference>
<evidence type="ECO:0000313" key="5">
    <source>
        <dbReference type="Proteomes" id="UP000230732"/>
    </source>
</evidence>
<proteinExistence type="predicted"/>
<gene>
    <name evidence="4" type="ORF">COY98_00250</name>
</gene>